<dbReference type="Gramene" id="TVU09302">
    <property type="protein sequence ID" value="TVU09302"/>
    <property type="gene ID" value="EJB05_42765"/>
</dbReference>
<gene>
    <name evidence="2" type="ORF">EJB05_42765</name>
</gene>
<dbReference type="EMBL" id="RWGY01000039">
    <property type="protein sequence ID" value="TVU09302.1"/>
    <property type="molecule type" value="Genomic_DNA"/>
</dbReference>
<protein>
    <submittedName>
        <fullName evidence="2">Uncharacterized protein</fullName>
    </submittedName>
</protein>
<sequence length="65" mass="7197">MRRQSTSPTATRSATPTGSGPVPPMLDLAEHTKGLSDALPHRREGSGMKYLMFWKLELNMSLKLI</sequence>
<accession>A0A5J9TDE9</accession>
<keyword evidence="3" id="KW-1185">Reference proteome</keyword>
<evidence type="ECO:0000313" key="3">
    <source>
        <dbReference type="Proteomes" id="UP000324897"/>
    </source>
</evidence>
<evidence type="ECO:0000313" key="2">
    <source>
        <dbReference type="EMBL" id="TVU09302.1"/>
    </source>
</evidence>
<organism evidence="2 3">
    <name type="scientific">Eragrostis curvula</name>
    <name type="common">weeping love grass</name>
    <dbReference type="NCBI Taxonomy" id="38414"/>
    <lineage>
        <taxon>Eukaryota</taxon>
        <taxon>Viridiplantae</taxon>
        <taxon>Streptophyta</taxon>
        <taxon>Embryophyta</taxon>
        <taxon>Tracheophyta</taxon>
        <taxon>Spermatophyta</taxon>
        <taxon>Magnoliopsida</taxon>
        <taxon>Liliopsida</taxon>
        <taxon>Poales</taxon>
        <taxon>Poaceae</taxon>
        <taxon>PACMAD clade</taxon>
        <taxon>Chloridoideae</taxon>
        <taxon>Eragrostideae</taxon>
        <taxon>Eragrostidinae</taxon>
        <taxon>Eragrostis</taxon>
    </lineage>
</organism>
<reference evidence="2 3" key="1">
    <citation type="journal article" date="2019" name="Sci. Rep.">
        <title>A high-quality genome of Eragrostis curvula grass provides insights into Poaceae evolution and supports new strategies to enhance forage quality.</title>
        <authorList>
            <person name="Carballo J."/>
            <person name="Santos B.A.C.M."/>
            <person name="Zappacosta D."/>
            <person name="Garbus I."/>
            <person name="Selva J.P."/>
            <person name="Gallo C.A."/>
            <person name="Diaz A."/>
            <person name="Albertini E."/>
            <person name="Caccamo M."/>
            <person name="Echenique V."/>
        </authorList>
    </citation>
    <scope>NUCLEOTIDE SEQUENCE [LARGE SCALE GENOMIC DNA]</scope>
    <source>
        <strain evidence="3">cv. Victoria</strain>
        <tissue evidence="2">Leaf</tissue>
    </source>
</reference>
<feature type="region of interest" description="Disordered" evidence="1">
    <location>
        <begin position="1"/>
        <end position="28"/>
    </location>
</feature>
<dbReference type="Proteomes" id="UP000324897">
    <property type="component" value="Chromosome 3"/>
</dbReference>
<proteinExistence type="predicted"/>
<feature type="compositionally biased region" description="Low complexity" evidence="1">
    <location>
        <begin position="1"/>
        <end position="20"/>
    </location>
</feature>
<dbReference type="AlphaFoldDB" id="A0A5J9TDE9"/>
<evidence type="ECO:0000256" key="1">
    <source>
        <dbReference type="SAM" id="MobiDB-lite"/>
    </source>
</evidence>
<comment type="caution">
    <text evidence="2">The sequence shown here is derived from an EMBL/GenBank/DDBJ whole genome shotgun (WGS) entry which is preliminary data.</text>
</comment>
<name>A0A5J9TDE9_9POAL</name>